<evidence type="ECO:0000259" key="2">
    <source>
        <dbReference type="Pfam" id="PF01345"/>
    </source>
</evidence>
<evidence type="ECO:0000256" key="1">
    <source>
        <dbReference type="SAM" id="MobiDB-lite"/>
    </source>
</evidence>
<keyword evidence="4" id="KW-1185">Reference proteome</keyword>
<evidence type="ECO:0000313" key="3">
    <source>
        <dbReference type="EMBL" id="MTG97659.1"/>
    </source>
</evidence>
<sequence length="2065" mass="222717">MKQKTTFSLWKRLLLLLILFVPLVQSYGQTKVYATELIKSKNVDNPKYATDGNLASKGTLHAHPGALLIGKKSGYLEYKFPNAVPRGTHTYVKIGMENNELLNGLLGGSVGKLLSGLLNELLLGSHRFDVNAYNGNTKVLEVKSVEGFGTKQAKLIQDKKGDYMIAFQLDQSFDRMTVGNSSTALLGLTGDKLLEVYDTYYVKEDGESCGRPIGTSFDSAGIEIDLLGGLLQNKFYEAIDGKENTYSLLKREGAVNVGVGGYISQFFYFPTTSNASTTVNLTIESPKGLLSLDLLNAIEIRAYKGDKEVYTKSLEGGLLNGVNLLGLLKTPGKKTLTFAPGKEFDRIELRANNTLNVGVLSDGLRIYDIERFDTSKCANPNIVVPAPTESPFDIAACATVVKDFKNVDFVTNAIDGNNETYATLYANNGSLLSTLPSSGMIELTYNQKVSANTTSYIRIDSDKDVLEALLGGTLGKLVNGVGGLLLGDHYFEVEAFSNGVSVSKSSSISGFEGTTNGAVSLVQDKIGRYYLAVTPTAEYNSIRITNRVTGLPTGEQRMLKVYNMCREIGSDPCYPAQFTSYNQAGLNLSIANLNEAGVKNPYHAISGNSSNYSEISSGTLAVGTGVKQVVYFPKPSSKGDKLEVRVQFNPKSVLSLDLLGSYKVITYLGSTKKQEFTLKQGLLNNLDLLGLLQSGGVQSLFFDTSVEAFDRVEISTVTLLNLGVSPAIRLYNVKRINDVCSDPMTESPFVSSVCATELLGSKYVDDISNIFNGNFDSFATINSDAGILLGGNKRAGFVEIGYDHIVKAGTTSYIRFDYDKGILKGLLGGSLGNIVSGLLNNIVLGDHFFEIEVKDEHGVVLEGNSRGIATTFKNGEIRVVSDKLGRTYLAITPSKNYKSVKITDRNESVLGILAPATSMNVYNMCYEGSADSCVDAFATSFDFTGLSLTVNDLSGAGVEYPERAIDSNTTNYSRISLGTLNAVGSVKQWIFFNSVSEKDDVTNIKFKTESGGVDLNVLGSLEIKAYLGDKVVHTLDLSNGLINGINVLDLINKGDMVNLPYTPGVEYDRISIGLKSVLNVSVLPAIHLYSVERTCQSLNQDLVSWKSYKVNGDSTVQKVTGGEEVEYTIHVKNVGATDVPTLLIEDRLPAGLTWTSGGTHNNGVVTFKKEDVLVVDGVVTFSFKAKVNADLEGISQIRNIATVKVDETDKGVNTYPAIDNKDPKDPNTSEKPGAVLVVDPLYDIELSKVGLSNGKISDQAQLGDEITYTISVENKGNKALRNILLSDVLGNVIGSEIEIVEVGSGVIQNNTISYVIAQLNVGQKETFVIKTKVIGLPATNKISNKVISKVTLPDNTTKTKEVVFDLASNCNDIFENSIVIEQIADVCAYSEFVLKATLTNLAPKDLKNPIFKWYKNADLSDTPLVGQEIRTTIENTTKFYVTVEGLGYCFSGVPAGVEVKTLSGPAKPIVSSTQADICEGTLTTLSTVEGATEYQWFLNGVLIEAQDEKGQPVRFGHSIEVNTAGDYSVIVSNGTCYSQESDVFTVNVKEVAELSIEGDQRIITKVGISTQLPKVTSKNGTVTWYNEKGELFNETQITFAVPGIYTYTVVADLNGCSTVENVIITVLDSNNCPPQIERVYAKEKTTWGSIITGGIANKTNAIDGNPTTYSEIITGLGLLGIGTTWQNIYFDEIVPAGTPVTIKLGKQYSGLMLAGGLSVQGLDENGNTIGTLKSVQGGLLDLLAGDNVIEYTFVPTSSGKPKAFKGVRVSQGSLVGLAQISKVYGVYYSKSGSISCTPVATDINSGVIDVLHGVQDLGLGVASATASVTNPWNAVDNKPDTYALISRGVAVLNEASLTVVFKQQAMPGDELHIITEIPGNPVLSLELIKGYSIQRYLGDKKVGPVLEGKKEVLGLKLLGLGYGNKHKVIVAPYDKQPYDRVKISYGSVVGVLGDFTRIYDVNIVPTIGTGVKENEVIDVCNYGMLKLSMIDACTTYEIYTSETGTDQLTEVTPFEFYLKGLEQGEQTIWIQNVRSGCPLGPRIPVKVNVKNCSVKTNLNITTKIK</sequence>
<evidence type="ECO:0000313" key="4">
    <source>
        <dbReference type="Proteomes" id="UP000438760"/>
    </source>
</evidence>
<proteinExistence type="predicted"/>
<accession>A0A6I3LDX7</accession>
<dbReference type="NCBIfam" id="TIGR01451">
    <property type="entry name" value="B_ant_repeat"/>
    <property type="match status" value="2"/>
</dbReference>
<dbReference type="InterPro" id="IPR047589">
    <property type="entry name" value="DUF11_rpt"/>
</dbReference>
<reference evidence="3 4" key="1">
    <citation type="submission" date="2019-11" db="EMBL/GenBank/DDBJ databases">
        <title>Genome of Strain BIT-d1.</title>
        <authorList>
            <person name="Yang Y."/>
        </authorList>
    </citation>
    <scope>NUCLEOTIDE SEQUENCE [LARGE SCALE GENOMIC DNA]</scope>
    <source>
        <strain evidence="3 4">BIT-d1</strain>
    </source>
</reference>
<feature type="compositionally biased region" description="Basic and acidic residues" evidence="1">
    <location>
        <begin position="1219"/>
        <end position="1228"/>
    </location>
</feature>
<comment type="caution">
    <text evidence="3">The sequence shown here is derived from an EMBL/GenBank/DDBJ whole genome shotgun (WGS) entry which is preliminary data.</text>
</comment>
<gene>
    <name evidence="3" type="ORF">GJV76_05825</name>
</gene>
<dbReference type="OrthoDB" id="1236981at2"/>
<dbReference type="EMBL" id="WMJX01000008">
    <property type="protein sequence ID" value="MTG97659.1"/>
    <property type="molecule type" value="Genomic_DNA"/>
</dbReference>
<feature type="region of interest" description="Disordered" evidence="1">
    <location>
        <begin position="1212"/>
        <end position="1232"/>
    </location>
</feature>
<name>A0A6I3LDX7_9FLAO</name>
<protein>
    <submittedName>
        <fullName evidence="3">DUF11 domain-containing protein</fullName>
    </submittedName>
</protein>
<dbReference type="RefSeq" id="WP_155091703.1">
    <property type="nucleotide sequence ID" value="NZ_WMJX01000008.1"/>
</dbReference>
<dbReference type="InterPro" id="IPR001434">
    <property type="entry name" value="OmcB-like_DUF11"/>
</dbReference>
<dbReference type="Pfam" id="PF01345">
    <property type="entry name" value="DUF11"/>
    <property type="match status" value="2"/>
</dbReference>
<organism evidence="3 4">
    <name type="scientific">Myroides albus</name>
    <dbReference type="NCBI Taxonomy" id="2562892"/>
    <lineage>
        <taxon>Bacteria</taxon>
        <taxon>Pseudomonadati</taxon>
        <taxon>Bacteroidota</taxon>
        <taxon>Flavobacteriia</taxon>
        <taxon>Flavobacteriales</taxon>
        <taxon>Flavobacteriaceae</taxon>
        <taxon>Myroides</taxon>
    </lineage>
</organism>
<feature type="domain" description="DUF11" evidence="2">
    <location>
        <begin position="1115"/>
        <end position="1209"/>
    </location>
</feature>
<feature type="domain" description="DUF11" evidence="2">
    <location>
        <begin position="1258"/>
        <end position="1356"/>
    </location>
</feature>
<dbReference type="Proteomes" id="UP000438760">
    <property type="component" value="Unassembled WGS sequence"/>
</dbReference>